<dbReference type="InParanoid" id="A0A6L2Q7Q2"/>
<organism evidence="1 2">
    <name type="scientific">Coptotermes formosanus</name>
    <name type="common">Formosan subterranean termite</name>
    <dbReference type="NCBI Taxonomy" id="36987"/>
    <lineage>
        <taxon>Eukaryota</taxon>
        <taxon>Metazoa</taxon>
        <taxon>Ecdysozoa</taxon>
        <taxon>Arthropoda</taxon>
        <taxon>Hexapoda</taxon>
        <taxon>Insecta</taxon>
        <taxon>Pterygota</taxon>
        <taxon>Neoptera</taxon>
        <taxon>Polyneoptera</taxon>
        <taxon>Dictyoptera</taxon>
        <taxon>Blattodea</taxon>
        <taxon>Blattoidea</taxon>
        <taxon>Termitoidae</taxon>
        <taxon>Rhinotermitidae</taxon>
        <taxon>Coptotermes</taxon>
    </lineage>
</organism>
<evidence type="ECO:0008006" key="3">
    <source>
        <dbReference type="Google" id="ProtNLM"/>
    </source>
</evidence>
<sequence>NGSTAKQYAERVTELLGQSSIEITDTSAVNDFWKFVKTCIISAADEAIGKVPQGRRKTWFDEKCQEVTRKKTGIYGQVDQTRTRAPQEEYGHLRTAERRTRQRKKRAFYNDEVRELESARREKAVRLLYQKVNATRQNFKPRTSKEGRLISDKEGVLRRWREQSDGILNKETIPPSEPSPVEGMSAESQVVSELTMEEVHKALHKMKSNKSPGIDTIPSELIRFGGESLIKRIHELIRKILEKAHESKIEIHFLFIDFKAAYDSVIRRQRYKVMNELGVSERLTRM</sequence>
<comment type="caution">
    <text evidence="1">The sequence shown here is derived from an EMBL/GenBank/DDBJ whole genome shotgun (WGS) entry which is preliminary data.</text>
</comment>
<feature type="non-terminal residue" evidence="1">
    <location>
        <position position="1"/>
    </location>
</feature>
<reference evidence="2" key="1">
    <citation type="submission" date="2020-01" db="EMBL/GenBank/DDBJ databases">
        <title>Draft genome sequence of the Termite Coptotermes fromosanus.</title>
        <authorList>
            <person name="Itakura S."/>
            <person name="Yosikawa Y."/>
            <person name="Umezawa K."/>
        </authorList>
    </citation>
    <scope>NUCLEOTIDE SEQUENCE [LARGE SCALE GENOMIC DNA]</scope>
</reference>
<feature type="non-terminal residue" evidence="1">
    <location>
        <position position="286"/>
    </location>
</feature>
<protein>
    <recommendedName>
        <fullName evidence="3">Reverse transcriptase domain-containing protein</fullName>
    </recommendedName>
</protein>
<proteinExistence type="predicted"/>
<dbReference type="AlphaFoldDB" id="A0A6L2Q7Q2"/>
<dbReference type="EMBL" id="BLKM01000827">
    <property type="protein sequence ID" value="GFG38838.1"/>
    <property type="molecule type" value="Genomic_DNA"/>
</dbReference>
<gene>
    <name evidence="1" type="ORF">Cfor_09063</name>
</gene>
<dbReference type="Proteomes" id="UP000502823">
    <property type="component" value="Unassembled WGS sequence"/>
</dbReference>
<accession>A0A6L2Q7Q2</accession>
<dbReference type="OrthoDB" id="6627613at2759"/>
<evidence type="ECO:0000313" key="1">
    <source>
        <dbReference type="EMBL" id="GFG38838.1"/>
    </source>
</evidence>
<name>A0A6L2Q7Q2_COPFO</name>
<keyword evidence="2" id="KW-1185">Reference proteome</keyword>
<evidence type="ECO:0000313" key="2">
    <source>
        <dbReference type="Proteomes" id="UP000502823"/>
    </source>
</evidence>